<evidence type="ECO:0000313" key="2">
    <source>
        <dbReference type="EMBL" id="GGG76071.1"/>
    </source>
</evidence>
<name>A0A917HDA7_9BACT</name>
<feature type="region of interest" description="Disordered" evidence="1">
    <location>
        <begin position="99"/>
        <end position="125"/>
    </location>
</feature>
<feature type="region of interest" description="Disordered" evidence="1">
    <location>
        <begin position="1"/>
        <end position="84"/>
    </location>
</feature>
<feature type="compositionally biased region" description="Acidic residues" evidence="1">
    <location>
        <begin position="108"/>
        <end position="119"/>
    </location>
</feature>
<feature type="compositionally biased region" description="Basic and acidic residues" evidence="1">
    <location>
        <begin position="1"/>
        <end position="44"/>
    </location>
</feature>
<dbReference type="Proteomes" id="UP000647241">
    <property type="component" value="Unassembled WGS sequence"/>
</dbReference>
<sequence length="125" mass="13741">MLIADGKDCAKPSVTEKKASPEKYADEDGKDALEDGVADAHMDGDGTAEIAGDQYRAKDGGSRNDIDEDTDELDDAEIDGQVKRKSELKEGLDYRRRFEKMPDGVEEHEYDGEDAEDAAGPEWLT</sequence>
<dbReference type="EMBL" id="BMGT01000002">
    <property type="protein sequence ID" value="GGG76071.1"/>
    <property type="molecule type" value="Genomic_DNA"/>
</dbReference>
<feature type="compositionally biased region" description="Acidic residues" evidence="1">
    <location>
        <begin position="66"/>
        <end position="78"/>
    </location>
</feature>
<evidence type="ECO:0000256" key="1">
    <source>
        <dbReference type="SAM" id="MobiDB-lite"/>
    </source>
</evidence>
<evidence type="ECO:0000313" key="3">
    <source>
        <dbReference type="Proteomes" id="UP000647241"/>
    </source>
</evidence>
<comment type="caution">
    <text evidence="2">The sequence shown here is derived from an EMBL/GenBank/DDBJ whole genome shotgun (WGS) entry which is preliminary data.</text>
</comment>
<gene>
    <name evidence="2" type="ORF">GCM10011585_18690</name>
</gene>
<proteinExistence type="predicted"/>
<accession>A0A917HDA7</accession>
<dbReference type="AlphaFoldDB" id="A0A917HDA7"/>
<feature type="compositionally biased region" description="Basic and acidic residues" evidence="1">
    <location>
        <begin position="55"/>
        <end position="65"/>
    </location>
</feature>
<protein>
    <submittedName>
        <fullName evidence="2">Uncharacterized protein</fullName>
    </submittedName>
</protein>
<keyword evidence="3" id="KW-1185">Reference proteome</keyword>
<reference evidence="2" key="2">
    <citation type="submission" date="2020-09" db="EMBL/GenBank/DDBJ databases">
        <authorList>
            <person name="Sun Q."/>
            <person name="Zhou Y."/>
        </authorList>
    </citation>
    <scope>NUCLEOTIDE SEQUENCE</scope>
    <source>
        <strain evidence="2">CGMCC 1.12997</strain>
    </source>
</reference>
<reference evidence="2" key="1">
    <citation type="journal article" date="2014" name="Int. J. Syst. Evol. Microbiol.">
        <title>Complete genome sequence of Corynebacterium casei LMG S-19264T (=DSM 44701T), isolated from a smear-ripened cheese.</title>
        <authorList>
            <consortium name="US DOE Joint Genome Institute (JGI-PGF)"/>
            <person name="Walter F."/>
            <person name="Albersmeier A."/>
            <person name="Kalinowski J."/>
            <person name="Ruckert C."/>
        </authorList>
    </citation>
    <scope>NUCLEOTIDE SEQUENCE</scope>
    <source>
        <strain evidence="2">CGMCC 1.12997</strain>
    </source>
</reference>
<organism evidence="2 3">
    <name type="scientific">Edaphobacter dinghuensis</name>
    <dbReference type="NCBI Taxonomy" id="1560005"/>
    <lineage>
        <taxon>Bacteria</taxon>
        <taxon>Pseudomonadati</taxon>
        <taxon>Acidobacteriota</taxon>
        <taxon>Terriglobia</taxon>
        <taxon>Terriglobales</taxon>
        <taxon>Acidobacteriaceae</taxon>
        <taxon>Edaphobacter</taxon>
    </lineage>
</organism>